<keyword evidence="3" id="KW-1185">Reference proteome</keyword>
<feature type="region of interest" description="Disordered" evidence="1">
    <location>
        <begin position="59"/>
        <end position="97"/>
    </location>
</feature>
<accession>A0ABD0LGS2</accession>
<dbReference type="EMBL" id="JACVVK020000052">
    <property type="protein sequence ID" value="KAK7498318.1"/>
    <property type="molecule type" value="Genomic_DNA"/>
</dbReference>
<name>A0ABD0LGS2_9CAEN</name>
<evidence type="ECO:0000313" key="2">
    <source>
        <dbReference type="EMBL" id="KAK7498318.1"/>
    </source>
</evidence>
<evidence type="ECO:0000256" key="1">
    <source>
        <dbReference type="SAM" id="MobiDB-lite"/>
    </source>
</evidence>
<gene>
    <name evidence="2" type="ORF">BaRGS_00010578</name>
</gene>
<evidence type="ECO:0000313" key="3">
    <source>
        <dbReference type="Proteomes" id="UP001519460"/>
    </source>
</evidence>
<feature type="region of interest" description="Disordered" evidence="1">
    <location>
        <begin position="136"/>
        <end position="173"/>
    </location>
</feature>
<dbReference type="AlphaFoldDB" id="A0ABD0LGS2"/>
<feature type="compositionally biased region" description="Basic and acidic residues" evidence="1">
    <location>
        <begin position="81"/>
        <end position="90"/>
    </location>
</feature>
<reference evidence="2 3" key="1">
    <citation type="journal article" date="2023" name="Sci. Data">
        <title>Genome assembly of the Korean intertidal mud-creeper Batillaria attramentaria.</title>
        <authorList>
            <person name="Patra A.K."/>
            <person name="Ho P.T."/>
            <person name="Jun S."/>
            <person name="Lee S.J."/>
            <person name="Kim Y."/>
            <person name="Won Y.J."/>
        </authorList>
    </citation>
    <scope>NUCLEOTIDE SEQUENCE [LARGE SCALE GENOMIC DNA]</scope>
    <source>
        <strain evidence="2">Wonlab-2016</strain>
    </source>
</reference>
<organism evidence="2 3">
    <name type="scientific">Batillaria attramentaria</name>
    <dbReference type="NCBI Taxonomy" id="370345"/>
    <lineage>
        <taxon>Eukaryota</taxon>
        <taxon>Metazoa</taxon>
        <taxon>Spiralia</taxon>
        <taxon>Lophotrochozoa</taxon>
        <taxon>Mollusca</taxon>
        <taxon>Gastropoda</taxon>
        <taxon>Caenogastropoda</taxon>
        <taxon>Sorbeoconcha</taxon>
        <taxon>Cerithioidea</taxon>
        <taxon>Batillariidae</taxon>
        <taxon>Batillaria</taxon>
    </lineage>
</organism>
<proteinExistence type="predicted"/>
<feature type="compositionally biased region" description="Basic and acidic residues" evidence="1">
    <location>
        <begin position="145"/>
        <end position="154"/>
    </location>
</feature>
<comment type="caution">
    <text evidence="2">The sequence shown here is derived from an EMBL/GenBank/DDBJ whole genome shotgun (WGS) entry which is preliminary data.</text>
</comment>
<sequence>MALLAPASMLRTLNLFIPQLRLNINQTSPITCEEIDFSDRQLYLRLKTSSSFAQLATRQRMQQRSSERARPDVSSSPHPNPRSDHSDPHLHPTRSPFLYESSQHTNYLSAKPVEGTSSEGKVESVSITDCTISEGTPTQLSLKAPEGRTGRDGRSALATGNCTARGKTSGRDWTSHGSEVWACTVTDELSRLLAALLAHTEGVTKWRSPRPKVVNALRMREGGPPFRQRAPRATCAALEKCPSMT</sequence>
<dbReference type="Proteomes" id="UP001519460">
    <property type="component" value="Unassembled WGS sequence"/>
</dbReference>
<protein>
    <submittedName>
        <fullName evidence="2">Uncharacterized protein</fullName>
    </submittedName>
</protein>